<protein>
    <submittedName>
        <fullName evidence="1">Uncharacterized protein</fullName>
    </submittedName>
</protein>
<reference evidence="1 2" key="1">
    <citation type="journal article" date="2020" name="Nature">
        <title>Six reference-quality genomes reveal evolution of bat adaptations.</title>
        <authorList>
            <person name="Jebb D."/>
            <person name="Huang Z."/>
            <person name="Pippel M."/>
            <person name="Hughes G.M."/>
            <person name="Lavrichenko K."/>
            <person name="Devanna P."/>
            <person name="Winkler S."/>
            <person name="Jermiin L.S."/>
            <person name="Skirmuntt E.C."/>
            <person name="Katzourakis A."/>
            <person name="Burkitt-Gray L."/>
            <person name="Ray D.A."/>
            <person name="Sullivan K.A.M."/>
            <person name="Roscito J.G."/>
            <person name="Kirilenko B.M."/>
            <person name="Davalos L.M."/>
            <person name="Corthals A.P."/>
            <person name="Power M.L."/>
            <person name="Jones G."/>
            <person name="Ransome R.D."/>
            <person name="Dechmann D.K.N."/>
            <person name="Locatelli A.G."/>
            <person name="Puechmaille S.J."/>
            <person name="Fedrigo O."/>
            <person name="Jarvis E.D."/>
            <person name="Hiller M."/>
            <person name="Vernes S.C."/>
            <person name="Myers E.W."/>
            <person name="Teeling E.C."/>
        </authorList>
    </citation>
    <scope>NUCLEOTIDE SEQUENCE [LARGE SCALE GENOMIC DNA]</scope>
    <source>
        <strain evidence="1">MMolMol1</strain>
        <tissue evidence="1">Muscle</tissue>
    </source>
</reference>
<dbReference type="InParanoid" id="A0A7J8JVW1"/>
<sequence length="127" mass="14227">MEAFHKGQRGVGGQPARPFVLLVGKKDPCLLVLRDEATRQKARGRAGSATPFISDALLELGALYLPSHPALDLWPVKFNHMKAFHLTYEYPIFHAFVLQDCQNPANAGTCDPWFSLVLRNTEFISFE</sequence>
<evidence type="ECO:0000313" key="1">
    <source>
        <dbReference type="EMBL" id="KAF6501044.1"/>
    </source>
</evidence>
<dbReference type="Proteomes" id="UP000550707">
    <property type="component" value="Unassembled WGS sequence"/>
</dbReference>
<dbReference type="EMBL" id="JACASF010000001">
    <property type="protein sequence ID" value="KAF6501044.1"/>
    <property type="molecule type" value="Genomic_DNA"/>
</dbReference>
<evidence type="ECO:0000313" key="2">
    <source>
        <dbReference type="Proteomes" id="UP000550707"/>
    </source>
</evidence>
<proteinExistence type="predicted"/>
<gene>
    <name evidence="1" type="ORF">HJG59_008033</name>
</gene>
<accession>A0A7J8JVW1</accession>
<keyword evidence="2" id="KW-1185">Reference proteome</keyword>
<name>A0A7J8JVW1_MOLMO</name>
<comment type="caution">
    <text evidence="1">The sequence shown here is derived from an EMBL/GenBank/DDBJ whole genome shotgun (WGS) entry which is preliminary data.</text>
</comment>
<dbReference type="AlphaFoldDB" id="A0A7J8JVW1"/>
<organism evidence="1 2">
    <name type="scientific">Molossus molossus</name>
    <name type="common">Pallas' mastiff bat</name>
    <name type="synonym">Vespertilio molossus</name>
    <dbReference type="NCBI Taxonomy" id="27622"/>
    <lineage>
        <taxon>Eukaryota</taxon>
        <taxon>Metazoa</taxon>
        <taxon>Chordata</taxon>
        <taxon>Craniata</taxon>
        <taxon>Vertebrata</taxon>
        <taxon>Euteleostomi</taxon>
        <taxon>Mammalia</taxon>
        <taxon>Eutheria</taxon>
        <taxon>Laurasiatheria</taxon>
        <taxon>Chiroptera</taxon>
        <taxon>Yangochiroptera</taxon>
        <taxon>Molossidae</taxon>
        <taxon>Molossus</taxon>
    </lineage>
</organism>